<feature type="transmembrane region" description="Helical" evidence="7">
    <location>
        <begin position="175"/>
        <end position="202"/>
    </location>
</feature>
<feature type="region of interest" description="Disordered" evidence="6">
    <location>
        <begin position="382"/>
        <end position="403"/>
    </location>
</feature>
<evidence type="ECO:0000256" key="7">
    <source>
        <dbReference type="SAM" id="Phobius"/>
    </source>
</evidence>
<comment type="subcellular location">
    <subcellularLocation>
        <location evidence="1">Membrane</location>
        <topology evidence="1">Multi-pass membrane protein</topology>
    </subcellularLocation>
</comment>
<evidence type="ECO:0000313" key="9">
    <source>
        <dbReference type="Proteomes" id="UP000782610"/>
    </source>
</evidence>
<comment type="caution">
    <text evidence="8">The sequence shown here is derived from an EMBL/GenBank/DDBJ whole genome shotgun (WGS) entry which is preliminary data.</text>
</comment>
<feature type="transmembrane region" description="Helical" evidence="7">
    <location>
        <begin position="51"/>
        <end position="70"/>
    </location>
</feature>
<name>A0A933KX80_9HYPH</name>
<sequence>MRRTYPLRRSARLERELANTRFEHILGSASQLSLIFIGCAAALLIVQSAQFILAPILLAVIIGLMCGPIADLMEHRGVRPALSAAAVVVVLVAVIAVAAFAFAVPVSALAARAPAIWERLQAEVANWKSLIDSIGAVQTQMQSIFGDGTALTVTVAGGGPITDIAFLAPGALAQIVVFFGGLYFFLAARHAIRIGVLSLCFSRKMRWRTAHVFRDVELRVSRYLLTITLVNLVLGSLVALVMWAVGMPSPLLFGALAFVLNYIPFIGQATMLVLTFLIALGTRDGLASALLPTAGYWGLSFLESQVVTPNLLGRTMTINPFLIFLSLTFWLWAWGPVGGLVAVPSLLVLHSVVTHIVPTRAALPAKVLHKLDAKAIELPTPAPAAAEVKPKPAPRKPAPAASP</sequence>
<feature type="transmembrane region" description="Helical" evidence="7">
    <location>
        <begin position="21"/>
        <end position="45"/>
    </location>
</feature>
<feature type="transmembrane region" description="Helical" evidence="7">
    <location>
        <begin position="251"/>
        <end position="278"/>
    </location>
</feature>
<evidence type="ECO:0000256" key="5">
    <source>
        <dbReference type="ARBA" id="ARBA00023136"/>
    </source>
</evidence>
<gene>
    <name evidence="8" type="ORF">HY834_00940</name>
</gene>
<keyword evidence="4 7" id="KW-1133">Transmembrane helix</keyword>
<dbReference type="PANTHER" id="PTHR21716">
    <property type="entry name" value="TRANSMEMBRANE PROTEIN"/>
    <property type="match status" value="1"/>
</dbReference>
<evidence type="ECO:0000256" key="6">
    <source>
        <dbReference type="SAM" id="MobiDB-lite"/>
    </source>
</evidence>
<dbReference type="EMBL" id="JACRAF010000004">
    <property type="protein sequence ID" value="MBI4920289.1"/>
    <property type="molecule type" value="Genomic_DNA"/>
</dbReference>
<evidence type="ECO:0000256" key="4">
    <source>
        <dbReference type="ARBA" id="ARBA00022989"/>
    </source>
</evidence>
<reference evidence="8" key="1">
    <citation type="submission" date="2020-07" db="EMBL/GenBank/DDBJ databases">
        <title>Huge and variable diversity of episymbiotic CPR bacteria and DPANN archaea in groundwater ecosystems.</title>
        <authorList>
            <person name="He C.Y."/>
            <person name="Keren R."/>
            <person name="Whittaker M."/>
            <person name="Farag I.F."/>
            <person name="Doudna J."/>
            <person name="Cate J.H.D."/>
            <person name="Banfield J.F."/>
        </authorList>
    </citation>
    <scope>NUCLEOTIDE SEQUENCE</scope>
    <source>
        <strain evidence="8">NC_groundwater_1586_Pr3_B-0.1um_66_15</strain>
    </source>
</reference>
<evidence type="ECO:0000256" key="2">
    <source>
        <dbReference type="ARBA" id="ARBA00009773"/>
    </source>
</evidence>
<dbReference type="Proteomes" id="UP000782610">
    <property type="component" value="Unassembled WGS sequence"/>
</dbReference>
<feature type="transmembrane region" description="Helical" evidence="7">
    <location>
        <begin position="223"/>
        <end position="245"/>
    </location>
</feature>
<keyword evidence="3 7" id="KW-0812">Transmembrane</keyword>
<dbReference type="InterPro" id="IPR002549">
    <property type="entry name" value="AI-2E-like"/>
</dbReference>
<evidence type="ECO:0000256" key="1">
    <source>
        <dbReference type="ARBA" id="ARBA00004141"/>
    </source>
</evidence>
<dbReference type="GO" id="GO:0055085">
    <property type="term" value="P:transmembrane transport"/>
    <property type="evidence" value="ECO:0007669"/>
    <property type="project" value="TreeGrafter"/>
</dbReference>
<evidence type="ECO:0000256" key="3">
    <source>
        <dbReference type="ARBA" id="ARBA00022692"/>
    </source>
</evidence>
<dbReference type="GO" id="GO:0016020">
    <property type="term" value="C:membrane"/>
    <property type="evidence" value="ECO:0007669"/>
    <property type="project" value="UniProtKB-SubCell"/>
</dbReference>
<proteinExistence type="inferred from homology"/>
<dbReference type="AlphaFoldDB" id="A0A933KX80"/>
<accession>A0A933KX80</accession>
<organism evidence="8 9">
    <name type="scientific">Devosia nanyangense</name>
    <dbReference type="NCBI Taxonomy" id="1228055"/>
    <lineage>
        <taxon>Bacteria</taxon>
        <taxon>Pseudomonadati</taxon>
        <taxon>Pseudomonadota</taxon>
        <taxon>Alphaproteobacteria</taxon>
        <taxon>Hyphomicrobiales</taxon>
        <taxon>Devosiaceae</taxon>
        <taxon>Devosia</taxon>
    </lineage>
</organism>
<keyword evidence="5 7" id="KW-0472">Membrane</keyword>
<dbReference type="PANTHER" id="PTHR21716:SF16">
    <property type="entry name" value="BLL1467 PROTEIN"/>
    <property type="match status" value="1"/>
</dbReference>
<protein>
    <submittedName>
        <fullName evidence="8">AI-2E family transporter</fullName>
    </submittedName>
</protein>
<evidence type="ECO:0000313" key="8">
    <source>
        <dbReference type="EMBL" id="MBI4920289.1"/>
    </source>
</evidence>
<feature type="transmembrane region" description="Helical" evidence="7">
    <location>
        <begin position="322"/>
        <end position="349"/>
    </location>
</feature>
<feature type="transmembrane region" description="Helical" evidence="7">
    <location>
        <begin position="285"/>
        <end position="302"/>
    </location>
</feature>
<comment type="similarity">
    <text evidence="2">Belongs to the autoinducer-2 exporter (AI-2E) (TC 2.A.86) family.</text>
</comment>
<feature type="transmembrane region" description="Helical" evidence="7">
    <location>
        <begin position="82"/>
        <end position="104"/>
    </location>
</feature>
<dbReference type="Pfam" id="PF01594">
    <property type="entry name" value="AI-2E_transport"/>
    <property type="match status" value="1"/>
</dbReference>